<dbReference type="EC" id="2.6.1.-" evidence="6"/>
<dbReference type="Proteomes" id="UP000537131">
    <property type="component" value="Unassembled WGS sequence"/>
</dbReference>
<dbReference type="GO" id="GO:0030170">
    <property type="term" value="F:pyridoxal phosphate binding"/>
    <property type="evidence" value="ECO:0007669"/>
    <property type="project" value="InterPro"/>
</dbReference>
<dbReference type="GO" id="GO:0006520">
    <property type="term" value="P:amino acid metabolic process"/>
    <property type="evidence" value="ECO:0007669"/>
    <property type="project" value="InterPro"/>
</dbReference>
<name>A0A7Y0EF84_9CLOT</name>
<protein>
    <recommendedName>
        <fullName evidence="6">Aminotransferase</fullName>
        <ecNumber evidence="6">2.6.1.-</ecNumber>
    </recommendedName>
</protein>
<evidence type="ECO:0000313" key="9">
    <source>
        <dbReference type="Proteomes" id="UP000537131"/>
    </source>
</evidence>
<dbReference type="InterPro" id="IPR015421">
    <property type="entry name" value="PyrdxlP-dep_Trfase_major"/>
</dbReference>
<dbReference type="InterPro" id="IPR015424">
    <property type="entry name" value="PyrdxlP-dep_Trfase"/>
</dbReference>
<keyword evidence="3 6" id="KW-0032">Aminotransferase</keyword>
<comment type="cofactor">
    <cofactor evidence="1 6">
        <name>pyridoxal 5'-phosphate</name>
        <dbReference type="ChEBI" id="CHEBI:597326"/>
    </cofactor>
</comment>
<reference evidence="8 9" key="1">
    <citation type="submission" date="2020-06" db="EMBL/GenBank/DDBJ databases">
        <title>Complete Genome Sequence of Clostridium muelleri sp. nov. P21T, an Acid-Alcohol Producing Acetogen Isolated from Old Hay.</title>
        <authorList>
            <person name="Duncan K.E."/>
            <person name="Tanner R.S."/>
        </authorList>
    </citation>
    <scope>NUCLEOTIDE SEQUENCE [LARGE SCALE GENOMIC DNA]</scope>
    <source>
        <strain evidence="8 9">P21</strain>
    </source>
</reference>
<comment type="similarity">
    <text evidence="2 6">Belongs to the class-I pyridoxal-phosphate-dependent aminotransferase family.</text>
</comment>
<dbReference type="CDD" id="cd00609">
    <property type="entry name" value="AAT_like"/>
    <property type="match status" value="1"/>
</dbReference>
<dbReference type="FunFam" id="3.40.640.10:FF:000033">
    <property type="entry name" value="Aspartate aminotransferase"/>
    <property type="match status" value="1"/>
</dbReference>
<gene>
    <name evidence="8" type="ORF">HBE96_06890</name>
</gene>
<dbReference type="PANTHER" id="PTHR46383:SF1">
    <property type="entry name" value="ASPARTATE AMINOTRANSFERASE"/>
    <property type="match status" value="1"/>
</dbReference>
<organism evidence="8 9">
    <name type="scientific">Clostridium muellerianum</name>
    <dbReference type="NCBI Taxonomy" id="2716538"/>
    <lineage>
        <taxon>Bacteria</taxon>
        <taxon>Bacillati</taxon>
        <taxon>Bacillota</taxon>
        <taxon>Clostridia</taxon>
        <taxon>Eubacteriales</taxon>
        <taxon>Clostridiaceae</taxon>
        <taxon>Clostridium</taxon>
    </lineage>
</organism>
<keyword evidence="4 6" id="KW-0808">Transferase</keyword>
<feature type="domain" description="Aminotransferase class I/classII large" evidence="7">
    <location>
        <begin position="33"/>
        <end position="383"/>
    </location>
</feature>
<dbReference type="Gene3D" id="3.40.640.10">
    <property type="entry name" value="Type I PLP-dependent aspartate aminotransferase-like (Major domain)"/>
    <property type="match status" value="1"/>
</dbReference>
<evidence type="ECO:0000256" key="4">
    <source>
        <dbReference type="ARBA" id="ARBA00022679"/>
    </source>
</evidence>
<evidence type="ECO:0000313" key="8">
    <source>
        <dbReference type="EMBL" id="NMM62419.1"/>
    </source>
</evidence>
<evidence type="ECO:0000256" key="5">
    <source>
        <dbReference type="ARBA" id="ARBA00022898"/>
    </source>
</evidence>
<dbReference type="PANTHER" id="PTHR46383">
    <property type="entry name" value="ASPARTATE AMINOTRANSFERASE"/>
    <property type="match status" value="1"/>
</dbReference>
<keyword evidence="5" id="KW-0663">Pyridoxal phosphate</keyword>
<dbReference type="EMBL" id="JABBNI010000013">
    <property type="protein sequence ID" value="NMM62419.1"/>
    <property type="molecule type" value="Genomic_DNA"/>
</dbReference>
<dbReference type="InterPro" id="IPR015422">
    <property type="entry name" value="PyrdxlP-dep_Trfase_small"/>
</dbReference>
<dbReference type="InterPro" id="IPR004838">
    <property type="entry name" value="NHTrfase_class1_PyrdxlP-BS"/>
</dbReference>
<evidence type="ECO:0000259" key="7">
    <source>
        <dbReference type="Pfam" id="PF00155"/>
    </source>
</evidence>
<dbReference type="InterPro" id="IPR004839">
    <property type="entry name" value="Aminotransferase_I/II_large"/>
</dbReference>
<proteinExistence type="inferred from homology"/>
<dbReference type="Gene3D" id="3.90.1150.10">
    <property type="entry name" value="Aspartate Aminotransferase, domain 1"/>
    <property type="match status" value="1"/>
</dbReference>
<sequence length="388" mass="43655">MRDFISSRVRNLEPSPTVGLMSLVKKLKSEGHDIINLAGGEPNFNTPDRIIEQAYKDMKAGFTSYVQSTGIPALRKKIAEKLKRENNIEVDAEKGIIVTASAKLALYISLFTLLEEGDEALYLEPAYVSYRPMIEMTGAKAVGVPLDYSDNYKITEEKLLKYVTPKTKILLICSPNNPTGRVNTEEELEILVKFAKEHDILIFSDEIYERIIFDNNKHISPASYKEIKDRVITLNGFSKAYAMAGWRLGYVAAAPELIKEMTKVQQHLINCATSFVQSAAVVAFDCEDEVLKMASEYETRRNYFVKALNEIPGVECRYPEGAFYVMVRIDYKGMDSFKLSSYILENAKVAAAPGEAFGRGGEKCIRMPFATSMENLEEVVKRLKKVIV</sequence>
<evidence type="ECO:0000256" key="1">
    <source>
        <dbReference type="ARBA" id="ARBA00001933"/>
    </source>
</evidence>
<dbReference type="PROSITE" id="PS00105">
    <property type="entry name" value="AA_TRANSFER_CLASS_1"/>
    <property type="match status" value="1"/>
</dbReference>
<accession>A0A7Y0EF84</accession>
<evidence type="ECO:0000256" key="3">
    <source>
        <dbReference type="ARBA" id="ARBA00022576"/>
    </source>
</evidence>
<dbReference type="RefSeq" id="WP_169297023.1">
    <property type="nucleotide sequence ID" value="NZ_JABBNI010000013.1"/>
</dbReference>
<evidence type="ECO:0000256" key="2">
    <source>
        <dbReference type="ARBA" id="ARBA00007441"/>
    </source>
</evidence>
<dbReference type="Pfam" id="PF00155">
    <property type="entry name" value="Aminotran_1_2"/>
    <property type="match status" value="1"/>
</dbReference>
<comment type="caution">
    <text evidence="8">The sequence shown here is derived from an EMBL/GenBank/DDBJ whole genome shotgun (WGS) entry which is preliminary data.</text>
</comment>
<keyword evidence="9" id="KW-1185">Reference proteome</keyword>
<dbReference type="SUPFAM" id="SSF53383">
    <property type="entry name" value="PLP-dependent transferases"/>
    <property type="match status" value="1"/>
</dbReference>
<evidence type="ECO:0000256" key="6">
    <source>
        <dbReference type="RuleBase" id="RU000481"/>
    </source>
</evidence>
<dbReference type="AlphaFoldDB" id="A0A7Y0EF84"/>
<dbReference type="GO" id="GO:0008483">
    <property type="term" value="F:transaminase activity"/>
    <property type="evidence" value="ECO:0007669"/>
    <property type="project" value="UniProtKB-KW"/>
</dbReference>
<dbReference type="InterPro" id="IPR050596">
    <property type="entry name" value="AspAT/PAT-like"/>
</dbReference>